<keyword evidence="5" id="KW-0732">Signal</keyword>
<evidence type="ECO:0000256" key="7">
    <source>
        <dbReference type="ARBA" id="ARBA00023136"/>
    </source>
</evidence>
<dbReference type="Proteomes" id="UP001207918">
    <property type="component" value="Unassembled WGS sequence"/>
</dbReference>
<evidence type="ECO:0000256" key="4">
    <source>
        <dbReference type="ARBA" id="ARBA00022692"/>
    </source>
</evidence>
<proteinExistence type="inferred from homology"/>
<dbReference type="PROSITE" id="PS52016">
    <property type="entry name" value="TONB_DEPENDENT_REC_3"/>
    <property type="match status" value="1"/>
</dbReference>
<dbReference type="Gene3D" id="2.40.170.20">
    <property type="entry name" value="TonB-dependent receptor, beta-barrel domain"/>
    <property type="match status" value="1"/>
</dbReference>
<dbReference type="NCBIfam" id="TIGR04056">
    <property type="entry name" value="OMP_RagA_SusC"/>
    <property type="match status" value="1"/>
</dbReference>
<evidence type="ECO:0000256" key="1">
    <source>
        <dbReference type="ARBA" id="ARBA00004571"/>
    </source>
</evidence>
<dbReference type="Pfam" id="PF00593">
    <property type="entry name" value="TonB_dep_Rec_b-barrel"/>
    <property type="match status" value="1"/>
</dbReference>
<keyword evidence="4 10" id="KW-0812">Transmembrane</keyword>
<comment type="caution">
    <text evidence="14">The sequence shown here is derived from an EMBL/GenBank/DDBJ whole genome shotgun (WGS) entry which is preliminary data.</text>
</comment>
<keyword evidence="7 10" id="KW-0472">Membrane</keyword>
<dbReference type="Pfam" id="PF07715">
    <property type="entry name" value="Plug"/>
    <property type="match status" value="1"/>
</dbReference>
<dbReference type="Pfam" id="PF13715">
    <property type="entry name" value="CarbopepD_reg_2"/>
    <property type="match status" value="1"/>
</dbReference>
<feature type="domain" description="TonB-dependent receptor-like beta-barrel" evidence="12">
    <location>
        <begin position="423"/>
        <end position="953"/>
    </location>
</feature>
<keyword evidence="3 10" id="KW-1134">Transmembrane beta strand</keyword>
<name>A0ABT3PTF6_9BACT</name>
<evidence type="ECO:0000259" key="12">
    <source>
        <dbReference type="Pfam" id="PF00593"/>
    </source>
</evidence>
<evidence type="ECO:0000256" key="9">
    <source>
        <dbReference type="ARBA" id="ARBA00023237"/>
    </source>
</evidence>
<keyword evidence="6 11" id="KW-0798">TonB box</keyword>
<sequence>MNDIKKLLITTSLLLGFALPGIAQITVSGIVTDASDGQPLPGVNIIVQNAPSVGTSSRADGAYSLSVPSETDTLIFSFVGYIKQEVPIDGRSTIDIALSSDIQALDDVVVIGYGTQDVDDNTGSVTAVNADDFNEGAITSPEELFQGKTAGVNVTSNDGAPGSGATIRIRGGSSLSASNDPLFVVDGVPLDGSGVSGMRSPLNTINPNDIASITVLKDASATAIYGSRASNGVIIIETKKGTVGQELKVNYTGKFSVQTNRNQVDVLSADQFRNVIREQFGEDGSQYLGEASTNWQNKIYKQSLSQDHNLSFTGAVNQLPYRLSLGYSGNNGILKTSQLDRLTGSLALTPTFLDDRLKIDLNLKGMQVNNQFANQAAIGSAVVFDPTKPVKVEGENRFDGYYTWVDADGSPISIAPSNPVALLNQTNDESTVYRSIGNVKFDYTTSFLPELSATLNLGYDYSDVGDGLYTVPETAAFEYSGANEANGVRRDYSQKKENELLDFYLNYNDDLSSIDSKVDLTAGYSWEHHYSRGSEYATNFDRSSTLVVDQDTDYETEHYIISFFGRMNYTFKDKYLLTATLRQDGTSRFSEDNRWGLFPSAALAWKMHKEPFLKGIDDISQLKLRLGYGVTGQQRIGQGDYPYLGRYTYGEPTASYQFGDTFLETLRPEGYNANLKWEETTTYNLGLDYGFLNDRIYGSVETYYRETTDLLNVVPVPAGTNFTNRILSNVGTLEVKGVEFNITGRPISTDNTFWEVGFNLSHNTNEITKLTTADDPDYIGVETGGIAGGTGNTIQIHSVGHPRSSFYVHEQVYDQDGNPIEGLYVDRNDDGVVDEDDKYRYQNPDADVTLGLSSRLEYKNWDASFSARASLGNYIYNNVASSNSFYSDMLYTQYIRNTPTSIFDTDFNTEQFHSDHYVENASFLRMDNITLGYTFSDVLTAVSSLRLSATVQNAFVITNYSGLDPEVFGGIDNNLYPRPRTFMLGVNLNF</sequence>
<evidence type="ECO:0000256" key="11">
    <source>
        <dbReference type="RuleBase" id="RU003357"/>
    </source>
</evidence>
<evidence type="ECO:0000313" key="15">
    <source>
        <dbReference type="Proteomes" id="UP001207918"/>
    </source>
</evidence>
<evidence type="ECO:0000256" key="5">
    <source>
        <dbReference type="ARBA" id="ARBA00022729"/>
    </source>
</evidence>
<evidence type="ECO:0000256" key="8">
    <source>
        <dbReference type="ARBA" id="ARBA00023170"/>
    </source>
</evidence>
<keyword evidence="15" id="KW-1185">Reference proteome</keyword>
<dbReference type="InterPro" id="IPR023996">
    <property type="entry name" value="TonB-dep_OMP_SusC/RagA"/>
</dbReference>
<dbReference type="EMBL" id="JAGGJA010000022">
    <property type="protein sequence ID" value="MCW9709109.1"/>
    <property type="molecule type" value="Genomic_DNA"/>
</dbReference>
<accession>A0ABT3PTF6</accession>
<dbReference type="InterPro" id="IPR036942">
    <property type="entry name" value="Beta-barrel_TonB_sf"/>
</dbReference>
<keyword evidence="8 14" id="KW-0675">Receptor</keyword>
<dbReference type="InterPro" id="IPR037066">
    <property type="entry name" value="Plug_dom_sf"/>
</dbReference>
<protein>
    <submittedName>
        <fullName evidence="14">TonB-dependent receptor</fullName>
    </submittedName>
</protein>
<feature type="domain" description="TonB-dependent receptor plug" evidence="13">
    <location>
        <begin position="118"/>
        <end position="233"/>
    </location>
</feature>
<evidence type="ECO:0000256" key="10">
    <source>
        <dbReference type="PROSITE-ProRule" id="PRU01360"/>
    </source>
</evidence>
<dbReference type="SUPFAM" id="SSF49464">
    <property type="entry name" value="Carboxypeptidase regulatory domain-like"/>
    <property type="match status" value="1"/>
</dbReference>
<dbReference type="InterPro" id="IPR039426">
    <property type="entry name" value="TonB-dep_rcpt-like"/>
</dbReference>
<dbReference type="PANTHER" id="PTHR30069:SF29">
    <property type="entry name" value="HEMOGLOBIN AND HEMOGLOBIN-HAPTOGLOBIN-BINDING PROTEIN 1-RELATED"/>
    <property type="match status" value="1"/>
</dbReference>
<dbReference type="PANTHER" id="PTHR30069">
    <property type="entry name" value="TONB-DEPENDENT OUTER MEMBRANE RECEPTOR"/>
    <property type="match status" value="1"/>
</dbReference>
<dbReference type="SUPFAM" id="SSF56935">
    <property type="entry name" value="Porins"/>
    <property type="match status" value="1"/>
</dbReference>
<dbReference type="InterPro" id="IPR008969">
    <property type="entry name" value="CarboxyPept-like_regulatory"/>
</dbReference>
<evidence type="ECO:0000256" key="2">
    <source>
        <dbReference type="ARBA" id="ARBA00022448"/>
    </source>
</evidence>
<keyword evidence="2 10" id="KW-0813">Transport</keyword>
<dbReference type="InterPro" id="IPR000531">
    <property type="entry name" value="Beta-barrel_TonB"/>
</dbReference>
<dbReference type="Gene3D" id="2.170.130.10">
    <property type="entry name" value="TonB-dependent receptor, plug domain"/>
    <property type="match status" value="1"/>
</dbReference>
<dbReference type="NCBIfam" id="TIGR04057">
    <property type="entry name" value="SusC_RagA_signa"/>
    <property type="match status" value="1"/>
</dbReference>
<evidence type="ECO:0000259" key="13">
    <source>
        <dbReference type="Pfam" id="PF07715"/>
    </source>
</evidence>
<dbReference type="InterPro" id="IPR012910">
    <property type="entry name" value="Plug_dom"/>
</dbReference>
<gene>
    <name evidence="14" type="ORF">J6I44_19770</name>
</gene>
<dbReference type="Gene3D" id="2.60.40.1120">
    <property type="entry name" value="Carboxypeptidase-like, regulatory domain"/>
    <property type="match status" value="1"/>
</dbReference>
<evidence type="ECO:0000256" key="3">
    <source>
        <dbReference type="ARBA" id="ARBA00022452"/>
    </source>
</evidence>
<comment type="subcellular location">
    <subcellularLocation>
        <location evidence="1 10">Cell outer membrane</location>
        <topology evidence="1 10">Multi-pass membrane protein</topology>
    </subcellularLocation>
</comment>
<dbReference type="InterPro" id="IPR023997">
    <property type="entry name" value="TonB-dep_OMP_SusC/RagA_CS"/>
</dbReference>
<evidence type="ECO:0000256" key="6">
    <source>
        <dbReference type="ARBA" id="ARBA00023077"/>
    </source>
</evidence>
<evidence type="ECO:0000313" key="14">
    <source>
        <dbReference type="EMBL" id="MCW9709109.1"/>
    </source>
</evidence>
<dbReference type="RefSeq" id="WP_265767978.1">
    <property type="nucleotide sequence ID" value="NZ_JAGGJA010000022.1"/>
</dbReference>
<reference evidence="14 15" key="1">
    <citation type="submission" date="2021-03" db="EMBL/GenBank/DDBJ databases">
        <title>Aliifodinibius sp. nov., a new bacterium isolated from saline soil.</title>
        <authorList>
            <person name="Galisteo C."/>
            <person name="De La Haba R."/>
            <person name="Sanchez-Porro C."/>
            <person name="Ventosa A."/>
        </authorList>
    </citation>
    <scope>NUCLEOTIDE SEQUENCE [LARGE SCALE GENOMIC DNA]</scope>
    <source>
        <strain evidence="14 15">1BSP15-2V2</strain>
    </source>
</reference>
<organism evidence="14 15">
    <name type="scientific">Fodinibius salsisoli</name>
    <dbReference type="NCBI Taxonomy" id="2820877"/>
    <lineage>
        <taxon>Bacteria</taxon>
        <taxon>Pseudomonadati</taxon>
        <taxon>Balneolota</taxon>
        <taxon>Balneolia</taxon>
        <taxon>Balneolales</taxon>
        <taxon>Balneolaceae</taxon>
        <taxon>Fodinibius</taxon>
    </lineage>
</organism>
<keyword evidence="9 10" id="KW-0998">Cell outer membrane</keyword>
<comment type="similarity">
    <text evidence="10 11">Belongs to the TonB-dependent receptor family.</text>
</comment>